<feature type="transmembrane region" description="Helical" evidence="1">
    <location>
        <begin position="7"/>
        <end position="28"/>
    </location>
</feature>
<feature type="transmembrane region" description="Helical" evidence="1">
    <location>
        <begin position="67"/>
        <end position="85"/>
    </location>
</feature>
<reference evidence="2 3" key="1">
    <citation type="journal article" date="2015" name="Appl. Environ. Microbiol.">
        <title>Nanoarchaeota, Their Sulfolobales Host, and Nanoarchaeota Virus Distribution across Yellowstone National Park Hot Springs.</title>
        <authorList>
            <person name="Munson-McGee J.H."/>
            <person name="Field E.K."/>
            <person name="Bateson M."/>
            <person name="Rooney C."/>
            <person name="Stepanauskas R."/>
            <person name="Young M.J."/>
        </authorList>
    </citation>
    <scope>NUCLEOTIDE SEQUENCE [LARGE SCALE GENOMIC DNA]</scope>
    <source>
        <strain evidence="2">SCGC AC-742_N10</strain>
    </source>
</reference>
<gene>
    <name evidence="2" type="ORF">DDW13_07045</name>
</gene>
<proteinExistence type="predicted"/>
<feature type="transmembrane region" description="Helical" evidence="1">
    <location>
        <begin position="34"/>
        <end position="55"/>
    </location>
</feature>
<dbReference type="AlphaFoldDB" id="A0A2T9X367"/>
<evidence type="ECO:0000313" key="3">
    <source>
        <dbReference type="Proteomes" id="UP000245638"/>
    </source>
</evidence>
<dbReference type="Proteomes" id="UP000245638">
    <property type="component" value="Unassembled WGS sequence"/>
</dbReference>
<dbReference type="EMBL" id="QEFD01000206">
    <property type="protein sequence ID" value="PVU74533.1"/>
    <property type="molecule type" value="Genomic_DNA"/>
</dbReference>
<keyword evidence="1" id="KW-0812">Transmembrane</keyword>
<dbReference type="RefSeq" id="WP_048054752.1">
    <property type="nucleotide sequence ID" value="NC_015518.1"/>
</dbReference>
<name>A0A2T9X367_9CREN</name>
<accession>A0A2T9X367</accession>
<evidence type="ECO:0000313" key="2">
    <source>
        <dbReference type="EMBL" id="PVU74533.1"/>
    </source>
</evidence>
<keyword evidence="1" id="KW-0472">Membrane</keyword>
<evidence type="ECO:0000256" key="1">
    <source>
        <dbReference type="SAM" id="Phobius"/>
    </source>
</evidence>
<protein>
    <submittedName>
        <fullName evidence="2">Uncharacterized protein</fullName>
    </submittedName>
</protein>
<sequence>MNKKDLGWLISGIAGGVGYIIGTFYMIFFRRDEYRWLGLLYLIGPVGSVLMYYMTRKENKELARMSLLLLLGFAIWVIIALPLNIDPFYQYFGYIHGWIGD</sequence>
<comment type="caution">
    <text evidence="2">The sequence shown here is derived from an EMBL/GenBank/DDBJ whole genome shotgun (WGS) entry which is preliminary data.</text>
</comment>
<organism evidence="2 3">
    <name type="scientific">Acidianus hospitalis</name>
    <dbReference type="NCBI Taxonomy" id="563177"/>
    <lineage>
        <taxon>Archaea</taxon>
        <taxon>Thermoproteota</taxon>
        <taxon>Thermoprotei</taxon>
        <taxon>Sulfolobales</taxon>
        <taxon>Sulfolobaceae</taxon>
        <taxon>Acidianus</taxon>
    </lineage>
</organism>
<keyword evidence="1" id="KW-1133">Transmembrane helix</keyword>